<dbReference type="AlphaFoldDB" id="A0A5C3M480"/>
<protein>
    <submittedName>
        <fullName evidence="4">Phosphatidylserine decarboxylase-like protein</fullName>
    </submittedName>
</protein>
<gene>
    <name evidence="4" type="ORF">BDQ12DRAFT_744038</name>
</gene>
<proteinExistence type="predicted"/>
<evidence type="ECO:0000256" key="1">
    <source>
        <dbReference type="ARBA" id="ARBA00022793"/>
    </source>
</evidence>
<keyword evidence="1" id="KW-0210">Decarboxylase</keyword>
<keyword evidence="2" id="KW-0456">Lyase</keyword>
<reference evidence="4 5" key="1">
    <citation type="journal article" date="2019" name="Nat. Ecol. Evol.">
        <title>Megaphylogeny resolves global patterns of mushroom evolution.</title>
        <authorList>
            <person name="Varga T."/>
            <person name="Krizsan K."/>
            <person name="Foldi C."/>
            <person name="Dima B."/>
            <person name="Sanchez-Garcia M."/>
            <person name="Sanchez-Ramirez S."/>
            <person name="Szollosi G.J."/>
            <person name="Szarkandi J.G."/>
            <person name="Papp V."/>
            <person name="Albert L."/>
            <person name="Andreopoulos W."/>
            <person name="Angelini C."/>
            <person name="Antonin V."/>
            <person name="Barry K.W."/>
            <person name="Bougher N.L."/>
            <person name="Buchanan P."/>
            <person name="Buyck B."/>
            <person name="Bense V."/>
            <person name="Catcheside P."/>
            <person name="Chovatia M."/>
            <person name="Cooper J."/>
            <person name="Damon W."/>
            <person name="Desjardin D."/>
            <person name="Finy P."/>
            <person name="Geml J."/>
            <person name="Haridas S."/>
            <person name="Hughes K."/>
            <person name="Justo A."/>
            <person name="Karasinski D."/>
            <person name="Kautmanova I."/>
            <person name="Kiss B."/>
            <person name="Kocsube S."/>
            <person name="Kotiranta H."/>
            <person name="LaButti K.M."/>
            <person name="Lechner B.E."/>
            <person name="Liimatainen K."/>
            <person name="Lipzen A."/>
            <person name="Lukacs Z."/>
            <person name="Mihaltcheva S."/>
            <person name="Morgado L.N."/>
            <person name="Niskanen T."/>
            <person name="Noordeloos M.E."/>
            <person name="Ohm R.A."/>
            <person name="Ortiz-Santana B."/>
            <person name="Ovrebo C."/>
            <person name="Racz N."/>
            <person name="Riley R."/>
            <person name="Savchenko A."/>
            <person name="Shiryaev A."/>
            <person name="Soop K."/>
            <person name="Spirin V."/>
            <person name="Szebenyi C."/>
            <person name="Tomsovsky M."/>
            <person name="Tulloss R.E."/>
            <person name="Uehling J."/>
            <person name="Grigoriev I.V."/>
            <person name="Vagvolgyi C."/>
            <person name="Papp T."/>
            <person name="Martin F.M."/>
            <person name="Miettinen O."/>
            <person name="Hibbett D.S."/>
            <person name="Nagy L.G."/>
        </authorList>
    </citation>
    <scope>NUCLEOTIDE SEQUENCE [LARGE SCALE GENOMIC DNA]</scope>
    <source>
        <strain evidence="4 5">CBS 166.37</strain>
    </source>
</reference>
<dbReference type="EMBL" id="ML213599">
    <property type="protein sequence ID" value="TFK39637.1"/>
    <property type="molecule type" value="Genomic_DNA"/>
</dbReference>
<dbReference type="Pfam" id="PF02666">
    <property type="entry name" value="PS_Dcarbxylase"/>
    <property type="match status" value="1"/>
</dbReference>
<dbReference type="STRING" id="68775.A0A5C3M480"/>
<evidence type="ECO:0000313" key="4">
    <source>
        <dbReference type="EMBL" id="TFK39637.1"/>
    </source>
</evidence>
<feature type="domain" description="L-tryptophan decarboxylase PsiD-like" evidence="3">
    <location>
        <begin position="52"/>
        <end position="187"/>
    </location>
</feature>
<dbReference type="InterPro" id="IPR022237">
    <property type="entry name" value="PsiD-like"/>
</dbReference>
<evidence type="ECO:0000259" key="3">
    <source>
        <dbReference type="Pfam" id="PF12588"/>
    </source>
</evidence>
<evidence type="ECO:0000256" key="2">
    <source>
        <dbReference type="ARBA" id="ARBA00023239"/>
    </source>
</evidence>
<dbReference type="Pfam" id="PF12588">
    <property type="entry name" value="PSDC"/>
    <property type="match status" value="1"/>
</dbReference>
<dbReference type="GO" id="GO:0005739">
    <property type="term" value="C:mitochondrion"/>
    <property type="evidence" value="ECO:0007669"/>
    <property type="project" value="TreeGrafter"/>
</dbReference>
<dbReference type="PANTHER" id="PTHR10067">
    <property type="entry name" value="PHOSPHATIDYLSERINE DECARBOXYLASE"/>
    <property type="match status" value="1"/>
</dbReference>
<name>A0A5C3M480_9AGAR</name>
<dbReference type="OrthoDB" id="5973539at2759"/>
<dbReference type="Proteomes" id="UP000308652">
    <property type="component" value="Unassembled WGS sequence"/>
</dbReference>
<dbReference type="GO" id="GO:0006646">
    <property type="term" value="P:phosphatidylethanolamine biosynthetic process"/>
    <property type="evidence" value="ECO:0007669"/>
    <property type="project" value="TreeGrafter"/>
</dbReference>
<organism evidence="4 5">
    <name type="scientific">Crucibulum laeve</name>
    <dbReference type="NCBI Taxonomy" id="68775"/>
    <lineage>
        <taxon>Eukaryota</taxon>
        <taxon>Fungi</taxon>
        <taxon>Dikarya</taxon>
        <taxon>Basidiomycota</taxon>
        <taxon>Agaricomycotina</taxon>
        <taxon>Agaricomycetes</taxon>
        <taxon>Agaricomycetidae</taxon>
        <taxon>Agaricales</taxon>
        <taxon>Agaricineae</taxon>
        <taxon>Nidulariaceae</taxon>
        <taxon>Crucibulum</taxon>
    </lineage>
</organism>
<keyword evidence="5" id="KW-1185">Reference proteome</keyword>
<accession>A0A5C3M480</accession>
<dbReference type="InterPro" id="IPR003817">
    <property type="entry name" value="PS_Dcarbxylase"/>
</dbReference>
<dbReference type="PANTHER" id="PTHR10067:SF9">
    <property type="entry name" value="PHOSPHATIDYLSERINE DECARBOXYLASE FAMILY PROTEIN (AFU_ORTHOLOGUE AFUA_7G01730)"/>
    <property type="match status" value="1"/>
</dbReference>
<evidence type="ECO:0000313" key="5">
    <source>
        <dbReference type="Proteomes" id="UP000308652"/>
    </source>
</evidence>
<dbReference type="GO" id="GO:0004609">
    <property type="term" value="F:phosphatidylserine decarboxylase activity"/>
    <property type="evidence" value="ECO:0007669"/>
    <property type="project" value="InterPro"/>
</dbReference>
<sequence length="418" mass="46781">MAFLHNYVVWAKIVNHRVGGWLPLDHRVLEAWLSKKIAQVEQRGGHKKAYLHPVIQEFQDFIENTPDIHLGFQQMFFQVPNKPPYNKDPTGKPQVRDYKVMLSLFDLILSETPCFENNDLVGFPINAILDWPMGTPAGFSMFTNSRVNAQFKKMFDVWATFLSSPASCYVLTTKDDGWFGPSASKAMPDFVQTFVCNPEMPYYGFTSWDDFFTRRFNSGVRPVEFPNNNEIINSACESTVYCIAHNISATDSFLLKGKPYSLPSMMNNDSLVLQFIGGTIYQAFLSATKYHRWHSPVNGVVSKIVTVPGTYYAESPAMGFADPEGPDASAPNRSQSFITNIATRTMIFIEADGPIGLMCFLAVGMAEVSTCEATVVEGASVKKGDELGMFHFGGSTHCLIFRKETKITFAIRGSPPMY</sequence>